<evidence type="ECO:0000313" key="5">
    <source>
        <dbReference type="Proteomes" id="UP001314263"/>
    </source>
</evidence>
<sequence length="348" mass="38532">MGAKSSPKGRNTAKGLLFSFGIISDIQYGDIPDGFSFKGVPRYYRAALPSLQRAVEDWRRQGVDFAMHFGDILDGYHPNAESEAALDALLKVFDALEKPHWHMIGNHCLYNLPREVLNERLRMGGPGGASYYSFSPHASWRVVVLDGYDISLLGWPPEHPLHQQALQILNERNPNQEKNSPDGLEGPARRFVKFGGGASAQQLTWLTEQLAGAQSQGQLVIVCCHLPLHPDTCPGACLLWNYEEVLDICRHAGNVVTTLTGHAHQDGYAVDEWGIHHRVLNAVVETKPGTGCYGIMDVYTDRLELRGTGDMVSAIMHARLQKAMDDNQCQQQHKDAASDGLQIVRQTS</sequence>
<dbReference type="GO" id="GO:0047631">
    <property type="term" value="F:ADP-ribose diphosphatase activity"/>
    <property type="evidence" value="ECO:0007669"/>
    <property type="project" value="TreeGrafter"/>
</dbReference>
<accession>A0AAV1HRC5</accession>
<dbReference type="GO" id="GO:0047734">
    <property type="term" value="F:CDP-glycerol diphosphatase activity"/>
    <property type="evidence" value="ECO:0007669"/>
    <property type="project" value="TreeGrafter"/>
</dbReference>
<name>A0AAV1HRC5_9CHLO</name>
<evidence type="ECO:0000256" key="3">
    <source>
        <dbReference type="ARBA" id="ARBA00022833"/>
    </source>
</evidence>
<comment type="caution">
    <text evidence="4">The sequence shown here is derived from an EMBL/GenBank/DDBJ whole genome shotgun (WGS) entry which is preliminary data.</text>
</comment>
<dbReference type="GO" id="GO:0030145">
    <property type="term" value="F:manganese ion binding"/>
    <property type="evidence" value="ECO:0007669"/>
    <property type="project" value="TreeGrafter"/>
</dbReference>
<dbReference type="PANTHER" id="PTHR16509">
    <property type="match status" value="1"/>
</dbReference>
<evidence type="ECO:0000256" key="1">
    <source>
        <dbReference type="ARBA" id="ARBA00022723"/>
    </source>
</evidence>
<dbReference type="SUPFAM" id="SSF56300">
    <property type="entry name" value="Metallo-dependent phosphatases"/>
    <property type="match status" value="1"/>
</dbReference>
<evidence type="ECO:0000256" key="2">
    <source>
        <dbReference type="ARBA" id="ARBA00022801"/>
    </source>
</evidence>
<dbReference type="CDD" id="cd07396">
    <property type="entry name" value="MPP_Nbla03831"/>
    <property type="match status" value="1"/>
</dbReference>
<dbReference type="Gene3D" id="3.60.21.10">
    <property type="match status" value="1"/>
</dbReference>
<keyword evidence="5" id="KW-1185">Reference proteome</keyword>
<evidence type="ECO:0000313" key="4">
    <source>
        <dbReference type="EMBL" id="CAK0736745.1"/>
    </source>
</evidence>
<dbReference type="EMBL" id="CAUYUE010000001">
    <property type="protein sequence ID" value="CAK0736745.1"/>
    <property type="molecule type" value="Genomic_DNA"/>
</dbReference>
<dbReference type="PANTHER" id="PTHR16509:SF1">
    <property type="entry name" value="MANGANESE-DEPENDENT ADP-RIBOSE_CDP-ALCOHOL DIPHOSPHATASE"/>
    <property type="match status" value="1"/>
</dbReference>
<evidence type="ECO:0008006" key="6">
    <source>
        <dbReference type="Google" id="ProtNLM"/>
    </source>
</evidence>
<proteinExistence type="predicted"/>
<gene>
    <name evidence="4" type="ORF">CVIRNUC_000796</name>
</gene>
<dbReference type="AlphaFoldDB" id="A0AAV1HRC5"/>
<keyword evidence="3" id="KW-0862">Zinc</keyword>
<keyword evidence="2" id="KW-0378">Hydrolase</keyword>
<dbReference type="InterPro" id="IPR029052">
    <property type="entry name" value="Metallo-depent_PP-like"/>
</dbReference>
<dbReference type="InterPro" id="IPR041869">
    <property type="entry name" value="MPP_ADPRM"/>
</dbReference>
<organism evidence="4 5">
    <name type="scientific">Coccomyxa viridis</name>
    <dbReference type="NCBI Taxonomy" id="1274662"/>
    <lineage>
        <taxon>Eukaryota</taxon>
        <taxon>Viridiplantae</taxon>
        <taxon>Chlorophyta</taxon>
        <taxon>core chlorophytes</taxon>
        <taxon>Trebouxiophyceae</taxon>
        <taxon>Trebouxiophyceae incertae sedis</taxon>
        <taxon>Coccomyxaceae</taxon>
        <taxon>Coccomyxa</taxon>
    </lineage>
</organism>
<protein>
    <recommendedName>
        <fullName evidence="6">Manganese-dependent ADP-ribose/CDP-alcohol diphosphatase</fullName>
    </recommendedName>
</protein>
<keyword evidence="1" id="KW-0479">Metal-binding</keyword>
<reference evidence="4 5" key="1">
    <citation type="submission" date="2023-10" db="EMBL/GenBank/DDBJ databases">
        <authorList>
            <person name="Maclean D."/>
            <person name="Macfadyen A."/>
        </authorList>
    </citation>
    <scope>NUCLEOTIDE SEQUENCE [LARGE SCALE GENOMIC DNA]</scope>
</reference>
<dbReference type="Proteomes" id="UP001314263">
    <property type="component" value="Unassembled WGS sequence"/>
</dbReference>
<dbReference type="GO" id="GO:0008663">
    <property type="term" value="F:2',3'-cyclic-nucleotide 2'-phosphodiesterase activity"/>
    <property type="evidence" value="ECO:0007669"/>
    <property type="project" value="TreeGrafter"/>
</dbReference>